<dbReference type="GO" id="GO:0071037">
    <property type="term" value="P:nuclear polyadenylation-dependent snRNA catabolic process"/>
    <property type="evidence" value="ECO:0007669"/>
    <property type="project" value="TreeGrafter"/>
</dbReference>
<dbReference type="InterPro" id="IPR001878">
    <property type="entry name" value="Znf_CCHC"/>
</dbReference>
<gene>
    <name evidence="10" type="ORF">MCUN1_003138</name>
</gene>
<name>A0AAF0EWD5_9BASI</name>
<keyword evidence="3" id="KW-0479">Metal-binding</keyword>
<evidence type="ECO:0000256" key="3">
    <source>
        <dbReference type="ARBA" id="ARBA00022723"/>
    </source>
</evidence>
<proteinExistence type="predicted"/>
<evidence type="ECO:0000256" key="4">
    <source>
        <dbReference type="ARBA" id="ARBA00022737"/>
    </source>
</evidence>
<reference evidence="10" key="1">
    <citation type="submission" date="2023-03" db="EMBL/GenBank/DDBJ databases">
        <title>Mating type loci evolution in Malassezia.</title>
        <authorList>
            <person name="Coelho M.A."/>
        </authorList>
    </citation>
    <scope>NUCLEOTIDE SEQUENCE</scope>
    <source>
        <strain evidence="10">CBS 11721</strain>
    </source>
</reference>
<dbReference type="Pfam" id="PF00098">
    <property type="entry name" value="zf-CCHC"/>
    <property type="match status" value="2"/>
</dbReference>
<dbReference type="GO" id="GO:0031499">
    <property type="term" value="C:TRAMP complex"/>
    <property type="evidence" value="ECO:0007669"/>
    <property type="project" value="TreeGrafter"/>
</dbReference>
<protein>
    <recommendedName>
        <fullName evidence="9">CCHC-type domain-containing protein</fullName>
    </recommendedName>
</protein>
<keyword evidence="4" id="KW-0677">Repeat</keyword>
<comment type="subcellular location">
    <subcellularLocation>
        <location evidence="1">Nucleus</location>
    </subcellularLocation>
</comment>
<keyword evidence="2" id="KW-0507">mRNA processing</keyword>
<feature type="region of interest" description="Disordered" evidence="8">
    <location>
        <begin position="65"/>
        <end position="84"/>
    </location>
</feature>
<dbReference type="GO" id="GO:0071035">
    <property type="term" value="P:nuclear polyadenylation-dependent rRNA catabolic process"/>
    <property type="evidence" value="ECO:0007669"/>
    <property type="project" value="TreeGrafter"/>
</dbReference>
<dbReference type="GO" id="GO:0071038">
    <property type="term" value="P:TRAMP-dependent tRNA surveillance pathway"/>
    <property type="evidence" value="ECO:0007669"/>
    <property type="project" value="TreeGrafter"/>
</dbReference>
<dbReference type="InterPro" id="IPR036875">
    <property type="entry name" value="Znf_CCHC_sf"/>
</dbReference>
<evidence type="ECO:0000256" key="8">
    <source>
        <dbReference type="SAM" id="MobiDB-lite"/>
    </source>
</evidence>
<feature type="domain" description="CCHC-type" evidence="9">
    <location>
        <begin position="114"/>
        <end position="130"/>
    </location>
</feature>
<dbReference type="PANTHER" id="PTHR46543:SF1">
    <property type="entry name" value="ZINC FINGER CCHC DOMAIN-CONTAINING PROTEIN 7"/>
    <property type="match status" value="1"/>
</dbReference>
<dbReference type="GO" id="GO:0071039">
    <property type="term" value="P:nuclear polyadenylation-dependent CUT catabolic process"/>
    <property type="evidence" value="ECO:0007669"/>
    <property type="project" value="TreeGrafter"/>
</dbReference>
<feature type="domain" description="CCHC-type" evidence="9">
    <location>
        <begin position="132"/>
        <end position="149"/>
    </location>
</feature>
<feature type="compositionally biased region" description="Basic residues" evidence="8">
    <location>
        <begin position="377"/>
        <end position="389"/>
    </location>
</feature>
<dbReference type="SMART" id="SM00343">
    <property type="entry name" value="ZnF_C2HC"/>
    <property type="match status" value="5"/>
</dbReference>
<dbReference type="GO" id="GO:0003723">
    <property type="term" value="F:RNA binding"/>
    <property type="evidence" value="ECO:0007669"/>
    <property type="project" value="TreeGrafter"/>
</dbReference>
<feature type="domain" description="CCHC-type" evidence="9">
    <location>
        <begin position="152"/>
        <end position="168"/>
    </location>
</feature>
<evidence type="ECO:0000313" key="11">
    <source>
        <dbReference type="Proteomes" id="UP001219933"/>
    </source>
</evidence>
<feature type="compositionally biased region" description="Basic residues" evidence="8">
    <location>
        <begin position="224"/>
        <end position="234"/>
    </location>
</feature>
<evidence type="ECO:0000256" key="6">
    <source>
        <dbReference type="ARBA" id="ARBA00022833"/>
    </source>
</evidence>
<dbReference type="Gene3D" id="4.10.60.10">
    <property type="entry name" value="Zinc finger, CCHC-type"/>
    <property type="match status" value="1"/>
</dbReference>
<evidence type="ECO:0000259" key="9">
    <source>
        <dbReference type="SMART" id="SM00343"/>
    </source>
</evidence>
<feature type="compositionally biased region" description="Low complexity" evidence="8">
    <location>
        <begin position="235"/>
        <end position="249"/>
    </location>
</feature>
<evidence type="ECO:0000256" key="2">
    <source>
        <dbReference type="ARBA" id="ARBA00022664"/>
    </source>
</evidence>
<feature type="region of interest" description="Disordered" evidence="8">
    <location>
        <begin position="210"/>
        <end position="256"/>
    </location>
</feature>
<dbReference type="PANTHER" id="PTHR46543">
    <property type="entry name" value="ZINC FINGER CCHC DOMAIN-CONTAINING PROTEIN 7"/>
    <property type="match status" value="1"/>
</dbReference>
<evidence type="ECO:0000256" key="5">
    <source>
        <dbReference type="ARBA" id="ARBA00022771"/>
    </source>
</evidence>
<dbReference type="Proteomes" id="UP001219933">
    <property type="component" value="Chromosome 4"/>
</dbReference>
<keyword evidence="6" id="KW-0862">Zinc</keyword>
<feature type="region of interest" description="Disordered" evidence="8">
    <location>
        <begin position="373"/>
        <end position="402"/>
    </location>
</feature>
<keyword evidence="5" id="KW-0863">Zinc-finger</keyword>
<dbReference type="AlphaFoldDB" id="A0AAF0EWD5"/>
<dbReference type="EMBL" id="CP119880">
    <property type="protein sequence ID" value="WFD36260.1"/>
    <property type="molecule type" value="Genomic_DNA"/>
</dbReference>
<dbReference type="GO" id="GO:0006397">
    <property type="term" value="P:mRNA processing"/>
    <property type="evidence" value="ECO:0007669"/>
    <property type="project" value="UniProtKB-KW"/>
</dbReference>
<evidence type="ECO:0000313" key="10">
    <source>
        <dbReference type="EMBL" id="WFD36260.1"/>
    </source>
</evidence>
<organism evidence="10 11">
    <name type="scientific">Malassezia cuniculi</name>
    <dbReference type="NCBI Taxonomy" id="948313"/>
    <lineage>
        <taxon>Eukaryota</taxon>
        <taxon>Fungi</taxon>
        <taxon>Dikarya</taxon>
        <taxon>Basidiomycota</taxon>
        <taxon>Ustilaginomycotina</taxon>
        <taxon>Malasseziomycetes</taxon>
        <taxon>Malasseziales</taxon>
        <taxon>Malasseziaceae</taxon>
        <taxon>Malassezia</taxon>
    </lineage>
</organism>
<evidence type="ECO:0000256" key="1">
    <source>
        <dbReference type="ARBA" id="ARBA00004123"/>
    </source>
</evidence>
<keyword evidence="7" id="KW-0539">Nucleus</keyword>
<dbReference type="GO" id="GO:0071031">
    <property type="term" value="P:nuclear mRNA surveillance of mRNA 3'-end processing"/>
    <property type="evidence" value="ECO:0007669"/>
    <property type="project" value="TreeGrafter"/>
</dbReference>
<sequence>MARKRAAKGGGDTSFVIDTHGDAADGAAPIPEYNSPPPIFADTQPESDVFAGLVLPGHVEVVGGNSDSGNAASAPPAAEPDHIADASGDYEQLDAAAGGSRYYETDEANESRTVCTVCGEFGHGKKKCPHTHCLACGAVDEHSTRNCPLGTTCFRCGGVGHRAMSCPQPRTGSRRSCDRCGSSSHPAASCPTLWRIYNYCTPEEHEKLRAKKAHTQARREARHAARSRASRKRGWAASLVEESDLSSSDSGEDEAPADWDPVRKWCYNCAKSGHWGDDCDLRRANPTRPTGEPSAFSQIMADSGPFELRKAPLRHPRHTRPAPPKRPAHDMDGEVLADDWFSRRQALARTPRQVEEPKSLKERLGGWANQAREVLRPRKVRRSGGHRRDKAPFTPQYRGGYV</sequence>
<accession>A0AAF0EWD5</accession>
<evidence type="ECO:0000256" key="7">
    <source>
        <dbReference type="ARBA" id="ARBA00023242"/>
    </source>
</evidence>
<feature type="domain" description="CCHC-type" evidence="9">
    <location>
        <begin position="176"/>
        <end position="192"/>
    </location>
</feature>
<dbReference type="SUPFAM" id="SSF57756">
    <property type="entry name" value="Retrovirus zinc finger-like domains"/>
    <property type="match status" value="2"/>
</dbReference>
<dbReference type="InterPro" id="IPR051644">
    <property type="entry name" value="TRAMP_AT-DNA-binding"/>
</dbReference>
<feature type="domain" description="CCHC-type" evidence="9">
    <location>
        <begin position="265"/>
        <end position="281"/>
    </location>
</feature>
<dbReference type="GO" id="GO:0008270">
    <property type="term" value="F:zinc ion binding"/>
    <property type="evidence" value="ECO:0007669"/>
    <property type="project" value="UniProtKB-KW"/>
</dbReference>
<keyword evidence="11" id="KW-1185">Reference proteome</keyword>
<dbReference type="GO" id="GO:0071036">
    <property type="term" value="P:nuclear polyadenylation-dependent snoRNA catabolic process"/>
    <property type="evidence" value="ECO:0007669"/>
    <property type="project" value="TreeGrafter"/>
</dbReference>